<comment type="cofactor">
    <cofactor evidence="1">
        <name>Mg(2+)</name>
        <dbReference type="ChEBI" id="CHEBI:18420"/>
    </cofactor>
</comment>
<gene>
    <name evidence="3" type="ORF">CALCODRAFT_420403</name>
</gene>
<sequence>PDAVAVTASTGLAASLIGGRTLHSFAAIGLAKETERELARKVQSKPQAVESWMKTKVLIIDES</sequence>
<feature type="non-terminal residue" evidence="3">
    <location>
        <position position="1"/>
    </location>
</feature>
<dbReference type="EMBL" id="KV424000">
    <property type="protein sequence ID" value="KZT55144.1"/>
    <property type="molecule type" value="Genomic_DNA"/>
</dbReference>
<keyword evidence="1" id="KW-0347">Helicase</keyword>
<comment type="similarity">
    <text evidence="1">Belongs to the helicase family.</text>
</comment>
<reference evidence="3 4" key="1">
    <citation type="journal article" date="2016" name="Mol. Biol. Evol.">
        <title>Comparative Genomics of Early-Diverging Mushroom-Forming Fungi Provides Insights into the Origins of Lignocellulose Decay Capabilities.</title>
        <authorList>
            <person name="Nagy L.G."/>
            <person name="Riley R."/>
            <person name="Tritt A."/>
            <person name="Adam C."/>
            <person name="Daum C."/>
            <person name="Floudas D."/>
            <person name="Sun H."/>
            <person name="Yadav J.S."/>
            <person name="Pangilinan J."/>
            <person name="Larsson K.H."/>
            <person name="Matsuura K."/>
            <person name="Barry K."/>
            <person name="Labutti K."/>
            <person name="Kuo R."/>
            <person name="Ohm R.A."/>
            <person name="Bhattacharya S.S."/>
            <person name="Shirouzu T."/>
            <person name="Yoshinaga Y."/>
            <person name="Martin F.M."/>
            <person name="Grigoriev I.V."/>
            <person name="Hibbett D.S."/>
        </authorList>
    </citation>
    <scope>NUCLEOTIDE SEQUENCE [LARGE SCALE GENOMIC DNA]</scope>
    <source>
        <strain evidence="3 4">HHB12733</strain>
    </source>
</reference>
<dbReference type="InterPro" id="IPR027417">
    <property type="entry name" value="P-loop_NTPase"/>
</dbReference>
<comment type="catalytic activity">
    <reaction evidence="1">
        <text>ATP + H2O = ADP + phosphate + H(+)</text>
        <dbReference type="Rhea" id="RHEA:13065"/>
        <dbReference type="ChEBI" id="CHEBI:15377"/>
        <dbReference type="ChEBI" id="CHEBI:15378"/>
        <dbReference type="ChEBI" id="CHEBI:30616"/>
        <dbReference type="ChEBI" id="CHEBI:43474"/>
        <dbReference type="ChEBI" id="CHEBI:456216"/>
        <dbReference type="EC" id="5.6.2.3"/>
    </reaction>
</comment>
<dbReference type="GO" id="GO:0006281">
    <property type="term" value="P:DNA repair"/>
    <property type="evidence" value="ECO:0007669"/>
    <property type="project" value="UniProtKB-KW"/>
</dbReference>
<dbReference type="STRING" id="1353952.A0A165EM65"/>
<evidence type="ECO:0000256" key="1">
    <source>
        <dbReference type="RuleBase" id="RU363044"/>
    </source>
</evidence>
<dbReference type="Gene3D" id="3.40.50.300">
    <property type="entry name" value="P-loop containing nucleotide triphosphate hydrolases"/>
    <property type="match status" value="1"/>
</dbReference>
<evidence type="ECO:0000313" key="4">
    <source>
        <dbReference type="Proteomes" id="UP000076842"/>
    </source>
</evidence>
<dbReference type="OrthoDB" id="432234at2759"/>
<keyword evidence="4" id="KW-1185">Reference proteome</keyword>
<keyword evidence="1" id="KW-0378">Hydrolase</keyword>
<dbReference type="InterPro" id="IPR010285">
    <property type="entry name" value="DNA_helicase_pif1-like_DEAD"/>
</dbReference>
<dbReference type="GO" id="GO:0005524">
    <property type="term" value="F:ATP binding"/>
    <property type="evidence" value="ECO:0007669"/>
    <property type="project" value="UniProtKB-KW"/>
</dbReference>
<dbReference type="Proteomes" id="UP000076842">
    <property type="component" value="Unassembled WGS sequence"/>
</dbReference>
<feature type="domain" description="DNA helicase Pif1-like DEAD-box helicase" evidence="2">
    <location>
        <begin position="3"/>
        <end position="62"/>
    </location>
</feature>
<dbReference type="GO" id="GO:0006310">
    <property type="term" value="P:DNA recombination"/>
    <property type="evidence" value="ECO:0007669"/>
    <property type="project" value="UniProtKB-KW"/>
</dbReference>
<dbReference type="AlphaFoldDB" id="A0A165EM65"/>
<dbReference type="Pfam" id="PF05970">
    <property type="entry name" value="PIF1"/>
    <property type="match status" value="1"/>
</dbReference>
<proteinExistence type="inferred from homology"/>
<dbReference type="GO" id="GO:0043139">
    <property type="term" value="F:5'-3' DNA helicase activity"/>
    <property type="evidence" value="ECO:0007669"/>
    <property type="project" value="UniProtKB-EC"/>
</dbReference>
<accession>A0A165EM65</accession>
<dbReference type="GO" id="GO:0016887">
    <property type="term" value="F:ATP hydrolysis activity"/>
    <property type="evidence" value="ECO:0007669"/>
    <property type="project" value="RHEA"/>
</dbReference>
<keyword evidence="1" id="KW-0227">DNA damage</keyword>
<keyword evidence="1" id="KW-0233">DNA recombination</keyword>
<evidence type="ECO:0000259" key="2">
    <source>
        <dbReference type="Pfam" id="PF05970"/>
    </source>
</evidence>
<dbReference type="InParanoid" id="A0A165EM65"/>
<feature type="non-terminal residue" evidence="3">
    <location>
        <position position="63"/>
    </location>
</feature>
<keyword evidence="1" id="KW-0234">DNA repair</keyword>
<dbReference type="GO" id="GO:0000723">
    <property type="term" value="P:telomere maintenance"/>
    <property type="evidence" value="ECO:0007669"/>
    <property type="project" value="InterPro"/>
</dbReference>
<dbReference type="EC" id="5.6.2.3" evidence="1"/>
<keyword evidence="1" id="KW-0067">ATP-binding</keyword>
<name>A0A165EM65_9BASI</name>
<organism evidence="3 4">
    <name type="scientific">Calocera cornea HHB12733</name>
    <dbReference type="NCBI Taxonomy" id="1353952"/>
    <lineage>
        <taxon>Eukaryota</taxon>
        <taxon>Fungi</taxon>
        <taxon>Dikarya</taxon>
        <taxon>Basidiomycota</taxon>
        <taxon>Agaricomycotina</taxon>
        <taxon>Dacrymycetes</taxon>
        <taxon>Dacrymycetales</taxon>
        <taxon>Dacrymycetaceae</taxon>
        <taxon>Calocera</taxon>
    </lineage>
</organism>
<protein>
    <recommendedName>
        <fullName evidence="1">ATP-dependent DNA helicase</fullName>
        <ecNumber evidence="1">5.6.2.3</ecNumber>
    </recommendedName>
</protein>
<keyword evidence="1" id="KW-0547">Nucleotide-binding</keyword>
<evidence type="ECO:0000313" key="3">
    <source>
        <dbReference type="EMBL" id="KZT55144.1"/>
    </source>
</evidence>